<keyword evidence="12" id="KW-1185">Reference proteome</keyword>
<keyword evidence="6" id="KW-1015">Disulfide bond</keyword>
<dbReference type="PANTHER" id="PTHR31171">
    <property type="entry name" value="LY6/PLAUR DOMAIN-CONTAINING PROTEIN 6"/>
    <property type="match status" value="1"/>
</dbReference>
<dbReference type="OrthoDB" id="6149028at2759"/>
<dbReference type="InParanoid" id="A0A482WX63"/>
<feature type="compositionally biased region" description="Low complexity" evidence="9">
    <location>
        <begin position="23"/>
        <end position="37"/>
    </location>
</feature>
<organism evidence="11 12">
    <name type="scientific">Laodelphax striatellus</name>
    <name type="common">Small brown planthopper</name>
    <name type="synonym">Delphax striatella</name>
    <dbReference type="NCBI Taxonomy" id="195883"/>
    <lineage>
        <taxon>Eukaryota</taxon>
        <taxon>Metazoa</taxon>
        <taxon>Ecdysozoa</taxon>
        <taxon>Arthropoda</taxon>
        <taxon>Hexapoda</taxon>
        <taxon>Insecta</taxon>
        <taxon>Pterygota</taxon>
        <taxon>Neoptera</taxon>
        <taxon>Paraneoptera</taxon>
        <taxon>Hemiptera</taxon>
        <taxon>Auchenorrhyncha</taxon>
        <taxon>Fulgoroidea</taxon>
        <taxon>Delphacidae</taxon>
        <taxon>Criomorphinae</taxon>
        <taxon>Laodelphax</taxon>
    </lineage>
</organism>
<dbReference type="Gene3D" id="2.10.60.10">
    <property type="entry name" value="CD59"/>
    <property type="match status" value="1"/>
</dbReference>
<keyword evidence="8" id="KW-0449">Lipoprotein</keyword>
<dbReference type="EMBL" id="QKKF02022802">
    <property type="protein sequence ID" value="RZF38187.1"/>
    <property type="molecule type" value="Genomic_DNA"/>
</dbReference>
<dbReference type="Proteomes" id="UP000291343">
    <property type="component" value="Unassembled WGS sequence"/>
</dbReference>
<feature type="compositionally biased region" description="Basic residues" evidence="9">
    <location>
        <begin position="156"/>
        <end position="170"/>
    </location>
</feature>
<keyword evidence="2" id="KW-1003">Cell membrane</keyword>
<evidence type="ECO:0000256" key="10">
    <source>
        <dbReference type="SAM" id="SignalP"/>
    </source>
</evidence>
<dbReference type="Pfam" id="PF16975">
    <property type="entry name" value="UPAR_LY6_2"/>
    <property type="match status" value="1"/>
</dbReference>
<evidence type="ECO:0000256" key="8">
    <source>
        <dbReference type="ARBA" id="ARBA00023288"/>
    </source>
</evidence>
<keyword evidence="5" id="KW-0472">Membrane</keyword>
<dbReference type="GO" id="GO:0030548">
    <property type="term" value="F:acetylcholine receptor regulator activity"/>
    <property type="evidence" value="ECO:0007669"/>
    <property type="project" value="InterPro"/>
</dbReference>
<dbReference type="InterPro" id="IPR045860">
    <property type="entry name" value="Snake_toxin-like_sf"/>
</dbReference>
<evidence type="ECO:0000256" key="6">
    <source>
        <dbReference type="ARBA" id="ARBA00023157"/>
    </source>
</evidence>
<sequence>MLNGLAGHIISYVLLAGLVHQSSSAPSNNTSSSSSSSGGNKTREREDLSNETSDDSDPGLTCYTCVNVSDNSMCNQFAIDHPCPKGHNFCHTLHIMDSKGASVIVNKKCSDSSECWPHSVGCMHIDTQTVCVSCCDEMYCNVTVPTNQSTAIYSRIRPRPRPPRPPRNHSNRGSPPIANLKWIMLPLGALVLLSN</sequence>
<reference evidence="11 12" key="1">
    <citation type="journal article" date="2017" name="Gigascience">
        <title>Genome sequence of the small brown planthopper, Laodelphax striatellus.</title>
        <authorList>
            <person name="Zhu J."/>
            <person name="Jiang F."/>
            <person name="Wang X."/>
            <person name="Yang P."/>
            <person name="Bao Y."/>
            <person name="Zhao W."/>
            <person name="Wang W."/>
            <person name="Lu H."/>
            <person name="Wang Q."/>
            <person name="Cui N."/>
            <person name="Li J."/>
            <person name="Chen X."/>
            <person name="Luo L."/>
            <person name="Yu J."/>
            <person name="Kang L."/>
            <person name="Cui F."/>
        </authorList>
    </citation>
    <scope>NUCLEOTIDE SEQUENCE [LARGE SCALE GENOMIC DNA]</scope>
    <source>
        <strain evidence="11">Lst14</strain>
    </source>
</reference>
<keyword evidence="4 10" id="KW-0732">Signal</keyword>
<evidence type="ECO:0000256" key="1">
    <source>
        <dbReference type="ARBA" id="ARBA00004609"/>
    </source>
</evidence>
<gene>
    <name evidence="11" type="ORF">LSTR_LSTR005548</name>
</gene>
<dbReference type="PANTHER" id="PTHR31171:SF3">
    <property type="entry name" value="LY6_PLAUR DOMAIN-CONTAINING PROTEIN 6B"/>
    <property type="match status" value="1"/>
</dbReference>
<evidence type="ECO:0000256" key="2">
    <source>
        <dbReference type="ARBA" id="ARBA00022475"/>
    </source>
</evidence>
<dbReference type="AlphaFoldDB" id="A0A482WX63"/>
<keyword evidence="7" id="KW-0325">Glycoprotein</keyword>
<keyword evidence="3" id="KW-0336">GPI-anchor</keyword>
<dbReference type="CDD" id="cd23567">
    <property type="entry name" value="TFP_LU_ECD_LYPD6_like"/>
    <property type="match status" value="1"/>
</dbReference>
<evidence type="ECO:0000313" key="12">
    <source>
        <dbReference type="Proteomes" id="UP000291343"/>
    </source>
</evidence>
<evidence type="ECO:0000256" key="5">
    <source>
        <dbReference type="ARBA" id="ARBA00023136"/>
    </source>
</evidence>
<proteinExistence type="predicted"/>
<dbReference type="STRING" id="195883.A0A482WX63"/>
<dbReference type="GO" id="GO:0098552">
    <property type="term" value="C:side of membrane"/>
    <property type="evidence" value="ECO:0007669"/>
    <property type="project" value="UniProtKB-KW"/>
</dbReference>
<feature type="region of interest" description="Disordered" evidence="9">
    <location>
        <begin position="151"/>
        <end position="174"/>
    </location>
</feature>
<evidence type="ECO:0000256" key="3">
    <source>
        <dbReference type="ARBA" id="ARBA00022622"/>
    </source>
</evidence>
<dbReference type="InterPro" id="IPR039457">
    <property type="entry name" value="LYPD6-like"/>
</dbReference>
<evidence type="ECO:0000256" key="4">
    <source>
        <dbReference type="ARBA" id="ARBA00022729"/>
    </source>
</evidence>
<comment type="caution">
    <text evidence="11">The sequence shown here is derived from an EMBL/GenBank/DDBJ whole genome shotgun (WGS) entry which is preliminary data.</text>
</comment>
<evidence type="ECO:0008006" key="13">
    <source>
        <dbReference type="Google" id="ProtNLM"/>
    </source>
</evidence>
<feature type="region of interest" description="Disordered" evidence="9">
    <location>
        <begin position="23"/>
        <end position="57"/>
    </location>
</feature>
<dbReference type="GO" id="GO:0005886">
    <property type="term" value="C:plasma membrane"/>
    <property type="evidence" value="ECO:0007669"/>
    <property type="project" value="UniProtKB-SubCell"/>
</dbReference>
<evidence type="ECO:0000313" key="11">
    <source>
        <dbReference type="EMBL" id="RZF38187.1"/>
    </source>
</evidence>
<evidence type="ECO:0000256" key="7">
    <source>
        <dbReference type="ARBA" id="ARBA00023180"/>
    </source>
</evidence>
<name>A0A482WX63_LAOST</name>
<feature type="signal peptide" evidence="10">
    <location>
        <begin position="1"/>
        <end position="24"/>
    </location>
</feature>
<evidence type="ECO:0000256" key="9">
    <source>
        <dbReference type="SAM" id="MobiDB-lite"/>
    </source>
</evidence>
<feature type="chain" id="PRO_5019857350" description="UPAR/Ly6 domain-containing protein" evidence="10">
    <location>
        <begin position="25"/>
        <end position="195"/>
    </location>
</feature>
<accession>A0A482WX63</accession>
<dbReference type="SMR" id="A0A482WX63"/>
<comment type="subcellular location">
    <subcellularLocation>
        <location evidence="1">Cell membrane</location>
        <topology evidence="1">Lipid-anchor</topology>
        <topology evidence="1">GPI-anchor</topology>
    </subcellularLocation>
</comment>
<protein>
    <recommendedName>
        <fullName evidence="13">UPAR/Ly6 domain-containing protein</fullName>
    </recommendedName>
</protein>
<dbReference type="SUPFAM" id="SSF57302">
    <property type="entry name" value="Snake toxin-like"/>
    <property type="match status" value="1"/>
</dbReference>